<evidence type="ECO:0000313" key="1">
    <source>
        <dbReference type="EMBL" id="GHE77340.1"/>
    </source>
</evidence>
<name>A0ABQ3IFZ0_9PSEU</name>
<evidence type="ECO:0000313" key="2">
    <source>
        <dbReference type="Proteomes" id="UP000605897"/>
    </source>
</evidence>
<organism evidence="1 2">
    <name type="scientific">Amycolatopsis deserti</name>
    <dbReference type="NCBI Taxonomy" id="185696"/>
    <lineage>
        <taxon>Bacteria</taxon>
        <taxon>Bacillati</taxon>
        <taxon>Actinomycetota</taxon>
        <taxon>Actinomycetes</taxon>
        <taxon>Pseudonocardiales</taxon>
        <taxon>Pseudonocardiaceae</taxon>
        <taxon>Amycolatopsis</taxon>
    </lineage>
</organism>
<proteinExistence type="predicted"/>
<dbReference type="RefSeq" id="WP_191244009.1">
    <property type="nucleotide sequence ID" value="NZ_BNAU01000001.1"/>
</dbReference>
<accession>A0ABQ3IFZ0</accession>
<gene>
    <name evidence="1" type="ORF">GCM10017786_03370</name>
</gene>
<reference evidence="2" key="1">
    <citation type="journal article" date="2019" name="Int. J. Syst. Evol. Microbiol.">
        <title>The Global Catalogue of Microorganisms (GCM) 10K type strain sequencing project: providing services to taxonomists for standard genome sequencing and annotation.</title>
        <authorList>
            <consortium name="The Broad Institute Genomics Platform"/>
            <consortium name="The Broad Institute Genome Sequencing Center for Infectious Disease"/>
            <person name="Wu L."/>
            <person name="Ma J."/>
        </authorList>
    </citation>
    <scope>NUCLEOTIDE SEQUENCE [LARGE SCALE GENOMIC DNA]</scope>
    <source>
        <strain evidence="2">CGMCC 4.7677</strain>
    </source>
</reference>
<dbReference type="Proteomes" id="UP000605897">
    <property type="component" value="Unassembled WGS sequence"/>
</dbReference>
<dbReference type="EMBL" id="BNAU01000001">
    <property type="protein sequence ID" value="GHE77340.1"/>
    <property type="molecule type" value="Genomic_DNA"/>
</dbReference>
<protein>
    <submittedName>
        <fullName evidence="1">Uncharacterized protein</fullName>
    </submittedName>
</protein>
<comment type="caution">
    <text evidence="1">The sequence shown here is derived from an EMBL/GenBank/DDBJ whole genome shotgun (WGS) entry which is preliminary data.</text>
</comment>
<keyword evidence="2" id="KW-1185">Reference proteome</keyword>
<sequence>MTWIADVPAARAGVSCAGRPAVVSASMDAAASRPERLPEGAASIGDAAFVRYSPPPFVNAR</sequence>